<proteinExistence type="predicted"/>
<reference evidence="1" key="1">
    <citation type="submission" date="2023-12" db="EMBL/GenBank/DDBJ databases">
        <title>Genome assembly of Anisodus tanguticus.</title>
        <authorList>
            <person name="Wang Y.-J."/>
        </authorList>
    </citation>
    <scope>NUCLEOTIDE SEQUENCE</scope>
    <source>
        <strain evidence="1">KB-2021</strain>
        <tissue evidence="1">Leaf</tissue>
    </source>
</reference>
<protein>
    <submittedName>
        <fullName evidence="1">Uncharacterized protein</fullName>
    </submittedName>
</protein>
<evidence type="ECO:0000313" key="1">
    <source>
        <dbReference type="EMBL" id="KAK4364417.1"/>
    </source>
</evidence>
<evidence type="ECO:0000313" key="2">
    <source>
        <dbReference type="Proteomes" id="UP001291623"/>
    </source>
</evidence>
<dbReference type="EMBL" id="JAVYJV010000008">
    <property type="protein sequence ID" value="KAK4364417.1"/>
    <property type="molecule type" value="Genomic_DNA"/>
</dbReference>
<organism evidence="1 2">
    <name type="scientific">Anisodus tanguticus</name>
    <dbReference type="NCBI Taxonomy" id="243964"/>
    <lineage>
        <taxon>Eukaryota</taxon>
        <taxon>Viridiplantae</taxon>
        <taxon>Streptophyta</taxon>
        <taxon>Embryophyta</taxon>
        <taxon>Tracheophyta</taxon>
        <taxon>Spermatophyta</taxon>
        <taxon>Magnoliopsida</taxon>
        <taxon>eudicotyledons</taxon>
        <taxon>Gunneridae</taxon>
        <taxon>Pentapetalae</taxon>
        <taxon>asterids</taxon>
        <taxon>lamiids</taxon>
        <taxon>Solanales</taxon>
        <taxon>Solanaceae</taxon>
        <taxon>Solanoideae</taxon>
        <taxon>Hyoscyameae</taxon>
        <taxon>Anisodus</taxon>
    </lineage>
</organism>
<comment type="caution">
    <text evidence="1">The sequence shown here is derived from an EMBL/GenBank/DDBJ whole genome shotgun (WGS) entry which is preliminary data.</text>
</comment>
<name>A0AAE1VD62_9SOLA</name>
<gene>
    <name evidence="1" type="ORF">RND71_015775</name>
</gene>
<accession>A0AAE1VD62</accession>
<sequence>MSMKWDREDNPPLELALLSLPLSSSHYSEVKDLSLHHSGNLADLPGRLL</sequence>
<keyword evidence="2" id="KW-1185">Reference proteome</keyword>
<dbReference type="AlphaFoldDB" id="A0AAE1VD62"/>
<dbReference type="Proteomes" id="UP001291623">
    <property type="component" value="Unassembled WGS sequence"/>
</dbReference>